<dbReference type="OMA" id="DEDCYEM"/>
<sequence length="186" mass="21764">MAGWAVSHCKTASRREEYVEELRKYATVDVYGECGTKKCPRKISSECYQLFAKKYFFYLSFENSICREYVTEKLFNVLHYDIIPVVLGGANYTAIAPPDSFIDALTFRSPKHLAEHLRSVAGDFELYRKYLRWKTNHAVLGSTYGLSLCRLCKKLHSPSFRQTTIIRDVFYWFSNMSNCRSWNFTH</sequence>
<comment type="pathway">
    <text evidence="2">Protein modification; protein glycosylation.</text>
</comment>
<evidence type="ECO:0000256" key="5">
    <source>
        <dbReference type="ARBA" id="ARBA00022679"/>
    </source>
</evidence>
<keyword evidence="15" id="KW-1185">Reference proteome</keyword>
<keyword evidence="4 12" id="KW-0328">Glycosyltransferase</keyword>
<comment type="subcellular location">
    <subcellularLocation>
        <location evidence="1 12">Golgi apparatus</location>
        <location evidence="1 12">Golgi stack membrane</location>
        <topology evidence="1 12">Single-pass type II membrane protein</topology>
    </subcellularLocation>
</comment>
<evidence type="ECO:0000256" key="1">
    <source>
        <dbReference type="ARBA" id="ARBA00004447"/>
    </source>
</evidence>
<dbReference type="GO" id="GO:0008417">
    <property type="term" value="F:fucosyltransferase activity"/>
    <property type="evidence" value="ECO:0007669"/>
    <property type="project" value="InterPro"/>
</dbReference>
<evidence type="ECO:0000256" key="4">
    <source>
        <dbReference type="ARBA" id="ARBA00022676"/>
    </source>
</evidence>
<evidence type="ECO:0000256" key="6">
    <source>
        <dbReference type="ARBA" id="ARBA00022692"/>
    </source>
</evidence>
<name>A0A9J6FPK3_HAELO</name>
<dbReference type="PANTHER" id="PTHR48438:SF1">
    <property type="entry name" value="ALPHA-(1,3)-FUCOSYLTRANSFERASE C-RELATED"/>
    <property type="match status" value="1"/>
</dbReference>
<evidence type="ECO:0000256" key="3">
    <source>
        <dbReference type="ARBA" id="ARBA00008919"/>
    </source>
</evidence>
<dbReference type="PANTHER" id="PTHR48438">
    <property type="entry name" value="ALPHA-(1,3)-FUCOSYLTRANSFERASE C-RELATED"/>
    <property type="match status" value="1"/>
</dbReference>
<dbReference type="OrthoDB" id="427096at2759"/>
<comment type="caution">
    <text evidence="14">The sequence shown here is derived from an EMBL/GenBank/DDBJ whole genome shotgun (WGS) entry which is preliminary data.</text>
</comment>
<dbReference type="InterPro" id="IPR055270">
    <property type="entry name" value="Glyco_tran_10_C"/>
</dbReference>
<reference evidence="14 15" key="1">
    <citation type="journal article" date="2020" name="Cell">
        <title>Large-Scale Comparative Analyses of Tick Genomes Elucidate Their Genetic Diversity and Vector Capacities.</title>
        <authorList>
            <consortium name="Tick Genome and Microbiome Consortium (TIGMIC)"/>
            <person name="Jia N."/>
            <person name="Wang J."/>
            <person name="Shi W."/>
            <person name="Du L."/>
            <person name="Sun Y."/>
            <person name="Zhan W."/>
            <person name="Jiang J.F."/>
            <person name="Wang Q."/>
            <person name="Zhang B."/>
            <person name="Ji P."/>
            <person name="Bell-Sakyi L."/>
            <person name="Cui X.M."/>
            <person name="Yuan T.T."/>
            <person name="Jiang B.G."/>
            <person name="Yang W.F."/>
            <person name="Lam T.T."/>
            <person name="Chang Q.C."/>
            <person name="Ding S.J."/>
            <person name="Wang X.J."/>
            <person name="Zhu J.G."/>
            <person name="Ruan X.D."/>
            <person name="Zhao L."/>
            <person name="Wei J.T."/>
            <person name="Ye R.Z."/>
            <person name="Que T.C."/>
            <person name="Du C.H."/>
            <person name="Zhou Y.H."/>
            <person name="Cheng J.X."/>
            <person name="Dai P.F."/>
            <person name="Guo W.B."/>
            <person name="Han X.H."/>
            <person name="Huang E.J."/>
            <person name="Li L.F."/>
            <person name="Wei W."/>
            <person name="Gao Y.C."/>
            <person name="Liu J.Z."/>
            <person name="Shao H.Z."/>
            <person name="Wang X."/>
            <person name="Wang C.C."/>
            <person name="Yang T.C."/>
            <person name="Huo Q.B."/>
            <person name="Li W."/>
            <person name="Chen H.Y."/>
            <person name="Chen S.E."/>
            <person name="Zhou L.G."/>
            <person name="Ni X.B."/>
            <person name="Tian J.H."/>
            <person name="Sheng Y."/>
            <person name="Liu T."/>
            <person name="Pan Y.S."/>
            <person name="Xia L.Y."/>
            <person name="Li J."/>
            <person name="Zhao F."/>
            <person name="Cao W.C."/>
        </authorList>
    </citation>
    <scope>NUCLEOTIDE SEQUENCE [LARGE SCALE GENOMIC DNA]</scope>
    <source>
        <strain evidence="14">HaeL-2018</strain>
    </source>
</reference>
<dbReference type="Pfam" id="PF00852">
    <property type="entry name" value="Glyco_transf_10"/>
    <property type="match status" value="1"/>
</dbReference>
<keyword evidence="11" id="KW-0325">Glycoprotein</keyword>
<evidence type="ECO:0000313" key="14">
    <source>
        <dbReference type="EMBL" id="KAH9364711.1"/>
    </source>
</evidence>
<evidence type="ECO:0000256" key="7">
    <source>
        <dbReference type="ARBA" id="ARBA00022968"/>
    </source>
</evidence>
<feature type="domain" description="Fucosyltransferase C-terminal" evidence="13">
    <location>
        <begin position="2"/>
        <end position="168"/>
    </location>
</feature>
<dbReference type="AlphaFoldDB" id="A0A9J6FPK3"/>
<gene>
    <name evidence="14" type="ORF">HPB48_018050</name>
</gene>
<dbReference type="EMBL" id="JABSTR010000002">
    <property type="protein sequence ID" value="KAH9364711.1"/>
    <property type="molecule type" value="Genomic_DNA"/>
</dbReference>
<evidence type="ECO:0000259" key="13">
    <source>
        <dbReference type="Pfam" id="PF00852"/>
    </source>
</evidence>
<comment type="similarity">
    <text evidence="3 12">Belongs to the glycosyltransferase 10 family.</text>
</comment>
<organism evidence="14 15">
    <name type="scientific">Haemaphysalis longicornis</name>
    <name type="common">Bush tick</name>
    <dbReference type="NCBI Taxonomy" id="44386"/>
    <lineage>
        <taxon>Eukaryota</taxon>
        <taxon>Metazoa</taxon>
        <taxon>Ecdysozoa</taxon>
        <taxon>Arthropoda</taxon>
        <taxon>Chelicerata</taxon>
        <taxon>Arachnida</taxon>
        <taxon>Acari</taxon>
        <taxon>Parasitiformes</taxon>
        <taxon>Ixodida</taxon>
        <taxon>Ixodoidea</taxon>
        <taxon>Ixodidae</taxon>
        <taxon>Haemaphysalinae</taxon>
        <taxon>Haemaphysalis</taxon>
    </lineage>
</organism>
<dbReference type="SUPFAM" id="SSF53756">
    <property type="entry name" value="UDP-Glycosyltransferase/glycogen phosphorylase"/>
    <property type="match status" value="1"/>
</dbReference>
<keyword evidence="5 12" id="KW-0808">Transferase</keyword>
<dbReference type="EC" id="2.4.1.-" evidence="12"/>
<protein>
    <recommendedName>
        <fullName evidence="12">Fucosyltransferase</fullName>
        <ecNumber evidence="12">2.4.1.-</ecNumber>
    </recommendedName>
</protein>
<proteinExistence type="inferred from homology"/>
<dbReference type="Proteomes" id="UP000821853">
    <property type="component" value="Chromosome 10"/>
</dbReference>
<dbReference type="Gene3D" id="3.40.50.11660">
    <property type="entry name" value="Glycosyl transferase family 10, C-terminal domain"/>
    <property type="match status" value="1"/>
</dbReference>
<dbReference type="FunFam" id="3.40.50.11660:FF:000002">
    <property type="entry name" value="Alpha-(1,3)-fucosyltransferase"/>
    <property type="match status" value="1"/>
</dbReference>
<keyword evidence="10" id="KW-0472">Membrane</keyword>
<keyword evidence="6 12" id="KW-0812">Transmembrane</keyword>
<accession>A0A9J6FPK3</accession>
<evidence type="ECO:0000256" key="8">
    <source>
        <dbReference type="ARBA" id="ARBA00022989"/>
    </source>
</evidence>
<keyword evidence="8" id="KW-1133">Transmembrane helix</keyword>
<evidence type="ECO:0000256" key="11">
    <source>
        <dbReference type="ARBA" id="ARBA00023180"/>
    </source>
</evidence>
<evidence type="ECO:0000256" key="10">
    <source>
        <dbReference type="ARBA" id="ARBA00023136"/>
    </source>
</evidence>
<evidence type="ECO:0000256" key="2">
    <source>
        <dbReference type="ARBA" id="ARBA00004922"/>
    </source>
</evidence>
<dbReference type="VEuPathDB" id="VectorBase:HLOH_062992"/>
<keyword evidence="7" id="KW-0735">Signal-anchor</keyword>
<evidence type="ECO:0000256" key="12">
    <source>
        <dbReference type="RuleBase" id="RU003832"/>
    </source>
</evidence>
<dbReference type="GO" id="GO:0032580">
    <property type="term" value="C:Golgi cisterna membrane"/>
    <property type="evidence" value="ECO:0007669"/>
    <property type="project" value="UniProtKB-SubCell"/>
</dbReference>
<evidence type="ECO:0000313" key="15">
    <source>
        <dbReference type="Proteomes" id="UP000821853"/>
    </source>
</evidence>
<dbReference type="InterPro" id="IPR001503">
    <property type="entry name" value="Glyco_trans_10"/>
</dbReference>
<keyword evidence="9 12" id="KW-0333">Golgi apparatus</keyword>
<dbReference type="InterPro" id="IPR038577">
    <property type="entry name" value="GT10-like_C_sf"/>
</dbReference>
<evidence type="ECO:0000256" key="9">
    <source>
        <dbReference type="ARBA" id="ARBA00023034"/>
    </source>
</evidence>